<protein>
    <submittedName>
        <fullName evidence="1">Uncharacterized protein</fullName>
    </submittedName>
</protein>
<dbReference type="Proteomes" id="UP000482800">
    <property type="component" value="Unassembled WGS sequence"/>
</dbReference>
<reference evidence="1 2" key="2">
    <citation type="submission" date="2020-03" db="EMBL/GenBank/DDBJ databases">
        <authorList>
            <person name="Ichikawa N."/>
            <person name="Kimura A."/>
            <person name="Kitahashi Y."/>
            <person name="Uohara A."/>
        </authorList>
    </citation>
    <scope>NUCLEOTIDE SEQUENCE [LARGE SCALE GENOMIC DNA]</scope>
    <source>
        <strain evidence="1 2">NBRC 108639</strain>
    </source>
</reference>
<dbReference type="EMBL" id="BLPF01000001">
    <property type="protein sequence ID" value="GFJ77375.1"/>
    <property type="molecule type" value="Genomic_DNA"/>
</dbReference>
<dbReference type="AlphaFoldDB" id="A0A6V8K9G4"/>
<gene>
    <name evidence="1" type="ORF">Phou_015550</name>
</gene>
<reference evidence="1 2" key="1">
    <citation type="submission" date="2020-03" db="EMBL/GenBank/DDBJ databases">
        <title>Whole genome shotgun sequence of Phytohabitans houttuyneae NBRC 108639.</title>
        <authorList>
            <person name="Komaki H."/>
            <person name="Tamura T."/>
        </authorList>
    </citation>
    <scope>NUCLEOTIDE SEQUENCE [LARGE SCALE GENOMIC DNA]</scope>
    <source>
        <strain evidence="1 2">NBRC 108639</strain>
    </source>
</reference>
<keyword evidence="2" id="KW-1185">Reference proteome</keyword>
<name>A0A6V8K9G4_9ACTN</name>
<accession>A0A6V8K9G4</accession>
<comment type="caution">
    <text evidence="1">The sequence shown here is derived from an EMBL/GenBank/DDBJ whole genome shotgun (WGS) entry which is preliminary data.</text>
</comment>
<proteinExistence type="predicted"/>
<sequence length="99" mass="10782">MAALLEHTELYVDVDYRLFAMIDDSNDRRDVPLTPRGLGRWVNATPGPSLSLVEGWYQPPQLLPRDPRLGGLGGQLPSAAGDVLPEFLGSRSAGLLQRA</sequence>
<evidence type="ECO:0000313" key="1">
    <source>
        <dbReference type="EMBL" id="GFJ77375.1"/>
    </source>
</evidence>
<organism evidence="1 2">
    <name type="scientific">Phytohabitans houttuyneae</name>
    <dbReference type="NCBI Taxonomy" id="1076126"/>
    <lineage>
        <taxon>Bacteria</taxon>
        <taxon>Bacillati</taxon>
        <taxon>Actinomycetota</taxon>
        <taxon>Actinomycetes</taxon>
        <taxon>Micromonosporales</taxon>
        <taxon>Micromonosporaceae</taxon>
    </lineage>
</organism>
<evidence type="ECO:0000313" key="2">
    <source>
        <dbReference type="Proteomes" id="UP000482800"/>
    </source>
</evidence>
<dbReference type="RefSeq" id="WP_173054760.1">
    <property type="nucleotide sequence ID" value="NZ_BAABGO010000067.1"/>
</dbReference>